<protein>
    <submittedName>
        <fullName evidence="2">Uncharacterized protein</fullName>
    </submittedName>
</protein>
<keyword evidence="3" id="KW-1185">Reference proteome</keyword>
<dbReference type="EMBL" id="KN832975">
    <property type="protein sequence ID" value="KIM89176.1"/>
    <property type="molecule type" value="Genomic_DNA"/>
</dbReference>
<dbReference type="PANTHER" id="PTHR39214">
    <property type="entry name" value="MICROBODY (PEROXISOME) BIOGENESIS PROTEIN PEROXIN 8 (EUROFUNG)"/>
    <property type="match status" value="1"/>
</dbReference>
<name>A0A0C3GEU9_PILCF</name>
<evidence type="ECO:0000313" key="2">
    <source>
        <dbReference type="EMBL" id="KIM89176.1"/>
    </source>
</evidence>
<dbReference type="PANTHER" id="PTHR39214:SF1">
    <property type="entry name" value="MICROBODY (PEROXISOME) BIOGENESIS PROTEIN PEROXIN 8 (EUROFUNG)"/>
    <property type="match status" value="1"/>
</dbReference>
<evidence type="ECO:0000313" key="3">
    <source>
        <dbReference type="Proteomes" id="UP000054166"/>
    </source>
</evidence>
<proteinExistence type="predicted"/>
<feature type="region of interest" description="Disordered" evidence="1">
    <location>
        <begin position="372"/>
        <end position="391"/>
    </location>
</feature>
<dbReference type="OrthoDB" id="2357318at2759"/>
<reference evidence="3" key="2">
    <citation type="submission" date="2015-01" db="EMBL/GenBank/DDBJ databases">
        <title>Evolutionary Origins and Diversification of the Mycorrhizal Mutualists.</title>
        <authorList>
            <consortium name="DOE Joint Genome Institute"/>
            <consortium name="Mycorrhizal Genomics Consortium"/>
            <person name="Kohler A."/>
            <person name="Kuo A."/>
            <person name="Nagy L.G."/>
            <person name="Floudas D."/>
            <person name="Copeland A."/>
            <person name="Barry K.W."/>
            <person name="Cichocki N."/>
            <person name="Veneault-Fourrey C."/>
            <person name="LaButti K."/>
            <person name="Lindquist E.A."/>
            <person name="Lipzen A."/>
            <person name="Lundell T."/>
            <person name="Morin E."/>
            <person name="Murat C."/>
            <person name="Riley R."/>
            <person name="Ohm R."/>
            <person name="Sun H."/>
            <person name="Tunlid A."/>
            <person name="Henrissat B."/>
            <person name="Grigoriev I.V."/>
            <person name="Hibbett D.S."/>
            <person name="Martin F."/>
        </authorList>
    </citation>
    <scope>NUCLEOTIDE SEQUENCE [LARGE SCALE GENOMIC DNA]</scope>
    <source>
        <strain evidence="3">F 1598</strain>
    </source>
</reference>
<dbReference type="HOGENOM" id="CLU_015601_0_0_1"/>
<reference evidence="2 3" key="1">
    <citation type="submission" date="2014-04" db="EMBL/GenBank/DDBJ databases">
        <authorList>
            <consortium name="DOE Joint Genome Institute"/>
            <person name="Kuo A."/>
            <person name="Tarkka M."/>
            <person name="Buscot F."/>
            <person name="Kohler A."/>
            <person name="Nagy L.G."/>
            <person name="Floudas D."/>
            <person name="Copeland A."/>
            <person name="Barry K.W."/>
            <person name="Cichocki N."/>
            <person name="Veneault-Fourrey C."/>
            <person name="LaButti K."/>
            <person name="Lindquist E.A."/>
            <person name="Lipzen A."/>
            <person name="Lundell T."/>
            <person name="Morin E."/>
            <person name="Murat C."/>
            <person name="Sun H."/>
            <person name="Tunlid A."/>
            <person name="Henrissat B."/>
            <person name="Grigoriev I.V."/>
            <person name="Hibbett D.S."/>
            <person name="Martin F."/>
            <person name="Nordberg H.P."/>
            <person name="Cantor M.N."/>
            <person name="Hua S.X."/>
        </authorList>
    </citation>
    <scope>NUCLEOTIDE SEQUENCE [LARGE SCALE GENOMIC DNA]</scope>
    <source>
        <strain evidence="2 3">F 1598</strain>
    </source>
</reference>
<dbReference type="InterPro" id="IPR055334">
    <property type="entry name" value="PEX8-like"/>
</dbReference>
<dbReference type="AlphaFoldDB" id="A0A0C3GEU9"/>
<dbReference type="Proteomes" id="UP000054166">
    <property type="component" value="Unassembled WGS sequence"/>
</dbReference>
<gene>
    <name evidence="2" type="ORF">PILCRDRAFT_813091</name>
</gene>
<dbReference type="STRING" id="765440.A0A0C3GEU9"/>
<dbReference type="InParanoid" id="A0A0C3GEU9"/>
<evidence type="ECO:0000256" key="1">
    <source>
        <dbReference type="SAM" id="MobiDB-lite"/>
    </source>
</evidence>
<sequence length="746" mass="80174">MDRGYTNLLFHLNRPSTALPLQTLTASLSHYLSSLPSPTPLTAISISSPFFAPPLSHIELSALSTAFRHAVHLKHKSLIDDHPGNVLGTLFSRGVKVRLRDWVRDVLKGLEGGVGVLRLACAGGVLTGLGDLEGVGKLKAGSGEAGRGRVEDEVVVALADVMELYESAAHGGGWEKEFQPVTGQGDVEALSLALILASHSLPLVPTPKLKALSLPILAHHLTSTISSAFQSGSFLDLLPSSITPKDVYKIHISPTSSFPSTLTRILASPLYTSLALLSKLTACVLSTLVESKPSMGLVVAGRTLNVMEGLARDVERAWVVGGLDGVYEDDIEPESRELTTQIWTILKTFLFTTIMISESILSTTVFIPPSSFSSSSSPSTSTSTQTPTPKSLSLQTLQTLSHLSFIISQFGGVTTTSTSSTDFPELKKTFYIALDVLTSSEQEGSSVENGSMGEQFVKRLCAEDVPSGAGGEAKERRGQLQPAKKAFALACIEQLVPILSDNSLPMVFQTCFPYLYDPSHRETFESAHSVVLGIFAAHAQKVADVKLNAKQRPSNSELKGTTFVESLVPFYAGCLIENSVSGRLSTPQLRLAYSALVRSASSGAHTSTSSSADARALALPQFCIDTLLSAINAPSTPSSLPSASDGRDHLHRLHLTLISTLPSLHLPLLSRALDSIRSMVLSLPLHTDGDERRKELVEELFKEILEKVGDREKETVMRWWYDVRAELLGGGGEKREEGEATTLSRL</sequence>
<accession>A0A0C3GEU9</accession>
<organism evidence="2 3">
    <name type="scientific">Piloderma croceum (strain F 1598)</name>
    <dbReference type="NCBI Taxonomy" id="765440"/>
    <lineage>
        <taxon>Eukaryota</taxon>
        <taxon>Fungi</taxon>
        <taxon>Dikarya</taxon>
        <taxon>Basidiomycota</taxon>
        <taxon>Agaricomycotina</taxon>
        <taxon>Agaricomycetes</taxon>
        <taxon>Agaricomycetidae</taxon>
        <taxon>Atheliales</taxon>
        <taxon>Atheliaceae</taxon>
        <taxon>Piloderma</taxon>
    </lineage>
</organism>